<keyword evidence="10" id="KW-1185">Reference proteome</keyword>
<dbReference type="GO" id="GO:0007052">
    <property type="term" value="P:mitotic spindle organization"/>
    <property type="evidence" value="ECO:0007669"/>
    <property type="project" value="TreeGrafter"/>
</dbReference>
<organism evidence="9 10">
    <name type="scientific">Imshaugia aleurites</name>
    <dbReference type="NCBI Taxonomy" id="172621"/>
    <lineage>
        <taxon>Eukaryota</taxon>
        <taxon>Fungi</taxon>
        <taxon>Dikarya</taxon>
        <taxon>Ascomycota</taxon>
        <taxon>Pezizomycotina</taxon>
        <taxon>Lecanoromycetes</taxon>
        <taxon>OSLEUM clade</taxon>
        <taxon>Lecanoromycetidae</taxon>
        <taxon>Lecanorales</taxon>
        <taxon>Lecanorineae</taxon>
        <taxon>Parmeliaceae</taxon>
        <taxon>Imshaugia</taxon>
    </lineage>
</organism>
<evidence type="ECO:0000256" key="1">
    <source>
        <dbReference type="ARBA" id="ARBA00004245"/>
    </source>
</evidence>
<evidence type="ECO:0000313" key="9">
    <source>
        <dbReference type="EMBL" id="CAF9927742.1"/>
    </source>
</evidence>
<dbReference type="GO" id="GO:0005869">
    <property type="term" value="C:dynactin complex"/>
    <property type="evidence" value="ECO:0007669"/>
    <property type="project" value="InterPro"/>
</dbReference>
<dbReference type="PANTHER" id="PTHR13072:SF0">
    <property type="entry name" value="DYNACTIN SUBUNIT 6"/>
    <property type="match status" value="1"/>
</dbReference>
<sequence length="191" mass="19690">MTARPSPISRSSTLKPSTSPLSTTPTTLISASAFCTGLHLITLGSKTIVQLRARLTSSYGPIAVGDGCILSERVSIGLLRPPENEQEAKGVTLSAGVLIETGAVVEGASIGAYTIIEAGAKIGKGAVVGANSKVCAGVEIGEGAIVEDDTVVFGSGWGEMRKEKKGLGLDGMRKVWVDSQADTLRSMWTGK</sequence>
<comment type="caution">
    <text evidence="9">The sequence shown here is derived from an EMBL/GenBank/DDBJ whole genome shotgun (WGS) entry which is preliminary data.</text>
</comment>
<comment type="function">
    <text evidence="7">Part of the dynactin complex that activates the molecular motor dynein for ultra-processive transport along microtubules.</text>
</comment>
<dbReference type="GO" id="GO:0070840">
    <property type="term" value="F:dynein complex binding"/>
    <property type="evidence" value="ECO:0007669"/>
    <property type="project" value="TreeGrafter"/>
</dbReference>
<protein>
    <recommendedName>
        <fullName evidence="3">Dynactin subunit 6</fullName>
    </recommendedName>
</protein>
<feature type="compositionally biased region" description="Low complexity" evidence="8">
    <location>
        <begin position="9"/>
        <end position="24"/>
    </location>
</feature>
<dbReference type="SUPFAM" id="SSF51161">
    <property type="entry name" value="Trimeric LpxA-like enzymes"/>
    <property type="match status" value="1"/>
</dbReference>
<dbReference type="Pfam" id="PF00132">
    <property type="entry name" value="Hexapep"/>
    <property type="match status" value="1"/>
</dbReference>
<evidence type="ECO:0000313" key="10">
    <source>
        <dbReference type="Proteomes" id="UP000664534"/>
    </source>
</evidence>
<keyword evidence="6" id="KW-0206">Cytoskeleton</keyword>
<keyword evidence="4" id="KW-0963">Cytoplasm</keyword>
<keyword evidence="5" id="KW-0808">Transferase</keyword>
<dbReference type="InterPro" id="IPR011004">
    <property type="entry name" value="Trimer_LpxA-like_sf"/>
</dbReference>
<evidence type="ECO:0000256" key="8">
    <source>
        <dbReference type="SAM" id="MobiDB-lite"/>
    </source>
</evidence>
<dbReference type="OrthoDB" id="2355at2759"/>
<dbReference type="AlphaFoldDB" id="A0A8H3IH14"/>
<dbReference type="InterPro" id="IPR001451">
    <property type="entry name" value="Hexapep"/>
</dbReference>
<reference evidence="9" key="1">
    <citation type="submission" date="2021-03" db="EMBL/GenBank/DDBJ databases">
        <authorList>
            <person name="Tagirdzhanova G."/>
        </authorList>
    </citation>
    <scope>NUCLEOTIDE SEQUENCE</scope>
</reference>
<dbReference type="EMBL" id="CAJPDT010000047">
    <property type="protein sequence ID" value="CAF9927742.1"/>
    <property type="molecule type" value="Genomic_DNA"/>
</dbReference>
<gene>
    <name evidence="9" type="ORF">IMSHALPRED_007294</name>
</gene>
<dbReference type="PANTHER" id="PTHR13072">
    <property type="entry name" value="DYNACTIN 6"/>
    <property type="match status" value="1"/>
</dbReference>
<evidence type="ECO:0000256" key="7">
    <source>
        <dbReference type="ARBA" id="ARBA00034687"/>
    </source>
</evidence>
<evidence type="ECO:0000256" key="6">
    <source>
        <dbReference type="ARBA" id="ARBA00023212"/>
    </source>
</evidence>
<accession>A0A8H3IH14</accession>
<proteinExistence type="inferred from homology"/>
<name>A0A8H3IH14_9LECA</name>
<dbReference type="PROSITE" id="PS00101">
    <property type="entry name" value="HEXAPEP_TRANSFERASES"/>
    <property type="match status" value="1"/>
</dbReference>
<evidence type="ECO:0000256" key="5">
    <source>
        <dbReference type="ARBA" id="ARBA00022679"/>
    </source>
</evidence>
<dbReference type="InterPro" id="IPR027777">
    <property type="entry name" value="DCTN6"/>
</dbReference>
<dbReference type="InterPro" id="IPR018357">
    <property type="entry name" value="Hexapep_transf_CS"/>
</dbReference>
<feature type="region of interest" description="Disordered" evidence="8">
    <location>
        <begin position="1"/>
        <end position="24"/>
    </location>
</feature>
<evidence type="ECO:0000256" key="2">
    <source>
        <dbReference type="ARBA" id="ARBA00007719"/>
    </source>
</evidence>
<comment type="subcellular location">
    <subcellularLocation>
        <location evidence="1">Cytoplasm</location>
        <location evidence="1">Cytoskeleton</location>
    </subcellularLocation>
</comment>
<comment type="similarity">
    <text evidence="2">Belongs to the dynactin subunits 5/6 family. Dynactin subunit 6 subfamily.</text>
</comment>
<dbReference type="GO" id="GO:0016740">
    <property type="term" value="F:transferase activity"/>
    <property type="evidence" value="ECO:0007669"/>
    <property type="project" value="UniProtKB-KW"/>
</dbReference>
<dbReference type="Proteomes" id="UP000664534">
    <property type="component" value="Unassembled WGS sequence"/>
</dbReference>
<dbReference type="Gene3D" id="2.160.10.10">
    <property type="entry name" value="Hexapeptide repeat proteins"/>
    <property type="match status" value="1"/>
</dbReference>
<evidence type="ECO:0000256" key="3">
    <source>
        <dbReference type="ARBA" id="ARBA00016573"/>
    </source>
</evidence>
<evidence type="ECO:0000256" key="4">
    <source>
        <dbReference type="ARBA" id="ARBA00022490"/>
    </source>
</evidence>